<dbReference type="EMBL" id="OU015567">
    <property type="protein sequence ID" value="CAG5112385.1"/>
    <property type="molecule type" value="Genomic_DNA"/>
</dbReference>
<accession>A0ABN7T3J8</accession>
<sequence>MFYSSEFCDQVYSWLLKLASNGCRFRVLIGDPGRNFLDEHHHLLEKCKVVFTLDYPKEIQQEYPGFHTGTVYELAHTDLI</sequence>
<proteinExistence type="predicted"/>
<keyword evidence="2" id="KW-1185">Reference proteome</keyword>
<organism evidence="1 2">
    <name type="scientific">Oikopleura dioica</name>
    <name type="common">Tunicate</name>
    <dbReference type="NCBI Taxonomy" id="34765"/>
    <lineage>
        <taxon>Eukaryota</taxon>
        <taxon>Metazoa</taxon>
        <taxon>Chordata</taxon>
        <taxon>Tunicata</taxon>
        <taxon>Appendicularia</taxon>
        <taxon>Copelata</taxon>
        <taxon>Oikopleuridae</taxon>
        <taxon>Oikopleura</taxon>
    </lineage>
</organism>
<evidence type="ECO:0000313" key="1">
    <source>
        <dbReference type="EMBL" id="CAG5112385.1"/>
    </source>
</evidence>
<evidence type="ECO:0000313" key="2">
    <source>
        <dbReference type="Proteomes" id="UP001158576"/>
    </source>
</evidence>
<protein>
    <submittedName>
        <fullName evidence="1">Oidioi.mRNA.OKI2018_I69.chr2.g6605.t1.cds</fullName>
    </submittedName>
</protein>
<dbReference type="Proteomes" id="UP001158576">
    <property type="component" value="Chromosome 2"/>
</dbReference>
<name>A0ABN7T3J8_OIKDI</name>
<gene>
    <name evidence="1" type="ORF">OKIOD_LOCUS15370</name>
</gene>
<reference evidence="1 2" key="1">
    <citation type="submission" date="2021-04" db="EMBL/GenBank/DDBJ databases">
        <authorList>
            <person name="Bliznina A."/>
        </authorList>
    </citation>
    <scope>NUCLEOTIDE SEQUENCE [LARGE SCALE GENOMIC DNA]</scope>
</reference>